<dbReference type="PANTHER" id="PTHR33406:SF13">
    <property type="entry name" value="MEMBRANE PROTEIN YDFJ"/>
    <property type="match status" value="1"/>
</dbReference>
<dbReference type="InterPro" id="IPR004869">
    <property type="entry name" value="MMPL_dom"/>
</dbReference>
<evidence type="ECO:0000256" key="5">
    <source>
        <dbReference type="ARBA" id="ARBA00023136"/>
    </source>
</evidence>
<accession>A0A1L8CQL3</accession>
<feature type="transmembrane region" description="Helical" evidence="6">
    <location>
        <begin position="658"/>
        <end position="680"/>
    </location>
</feature>
<dbReference type="OrthoDB" id="9794724at2"/>
<sequence>MKKLFNWVLTHPKSVLLVLVLATVLAVSQMRHIYIETDMDAMLPKHSDAYINKQVLEERFGSTDLVIVGIINDEKDGVYNTASLKLIQELTDWLADQPHFRTLALNDLLSLATIKDIRGSDAGLDVEKFMEDVPETQAQIDHLKQRMHEFGVYEDVIVSADGSGTIFAVRPMPDSRHQYAEIYDLMKAKVAELEARGGSERFYISGRPVIEGVFGVYMPAEMKRMQPIVMALLLVLLFLSFRTPRGVLLPIAVVLMAEIWTLGTMAALGAPIYTITTMLPILILAIGIADAVHFLSRERLLAHHQAYAHHKERMVEVMHELWKPMLMTTVTTGVGFLSMLASDLPPIRDFGMFAAIGIIYALLITMLLLPAALMLLPEKEKHAERKPLFSAYVEWLGVTVLKHPKRIMAFFGILLAVSVFGAMKLDVNASLVDQFKPGDPLRQADEMLNEHFSGTTSLDVMIDTGRENGLLEPEFLQHLIDLQDEIEKDPMVGDSSSIAEFLQTMNQALHADDPAWNRVPETSDMAAQYLLLYSFSGAPDDFETFMTGDYRQAHIRINMKTDETKVVAALLGRMQDKTDNWFPEDMGYKVEWAGTGFTVHRLSEMIIDGQIASLATSILAIFLLCWWMFKRLLIAAIAMIPVSLAVTVNYGMMGNIGIPLDIATALTGAMALGIGVDFAIHYLHRYHEESVAGNSYEDSVINTNRSVGHAILFNTFVVVGGFLVLLTAALYPQMKLGALIAATMVICYLATCYLFPVLLGLGKEKIRV</sequence>
<evidence type="ECO:0000259" key="7">
    <source>
        <dbReference type="PROSITE" id="PS50156"/>
    </source>
</evidence>
<protein>
    <submittedName>
        <fullName evidence="8">Multidrug efflux protein</fullName>
    </submittedName>
</protein>
<dbReference type="RefSeq" id="WP_072660516.1">
    <property type="nucleotide sequence ID" value="NZ_BDFD01000023.1"/>
</dbReference>
<keyword evidence="4 6" id="KW-1133">Transmembrane helix</keyword>
<evidence type="ECO:0000256" key="2">
    <source>
        <dbReference type="ARBA" id="ARBA00022475"/>
    </source>
</evidence>
<keyword evidence="9" id="KW-1185">Reference proteome</keyword>
<dbReference type="AlphaFoldDB" id="A0A1L8CQL3"/>
<comment type="caution">
    <text evidence="8">The sequence shown here is derived from an EMBL/GenBank/DDBJ whole genome shotgun (WGS) entry which is preliminary data.</text>
</comment>
<feature type="transmembrane region" description="Helical" evidence="6">
    <location>
        <begin position="225"/>
        <end position="241"/>
    </location>
</feature>
<evidence type="ECO:0000256" key="6">
    <source>
        <dbReference type="SAM" id="Phobius"/>
    </source>
</evidence>
<evidence type="ECO:0000313" key="9">
    <source>
        <dbReference type="Proteomes" id="UP000231632"/>
    </source>
</evidence>
<keyword evidence="3 6" id="KW-0812">Transmembrane</keyword>
<name>A0A1L8CQL3_9PROT</name>
<dbReference type="InterPro" id="IPR000731">
    <property type="entry name" value="SSD"/>
</dbReference>
<dbReference type="STRING" id="1921010.MMIC_P2195"/>
<feature type="transmembrane region" description="Helical" evidence="6">
    <location>
        <begin position="353"/>
        <end position="376"/>
    </location>
</feature>
<dbReference type="Proteomes" id="UP000231632">
    <property type="component" value="Unassembled WGS sequence"/>
</dbReference>
<feature type="transmembrane region" description="Helical" evidence="6">
    <location>
        <begin position="711"/>
        <end position="731"/>
    </location>
</feature>
<evidence type="ECO:0000256" key="1">
    <source>
        <dbReference type="ARBA" id="ARBA00004651"/>
    </source>
</evidence>
<gene>
    <name evidence="8" type="ORF">MMIC_P2195</name>
</gene>
<organism evidence="8 9">
    <name type="scientific">Mariprofundus micogutta</name>
    <dbReference type="NCBI Taxonomy" id="1921010"/>
    <lineage>
        <taxon>Bacteria</taxon>
        <taxon>Pseudomonadati</taxon>
        <taxon>Pseudomonadota</taxon>
        <taxon>Candidatius Mariprofundia</taxon>
        <taxon>Mariprofundales</taxon>
        <taxon>Mariprofundaceae</taxon>
        <taxon>Mariprofundus</taxon>
    </lineage>
</organism>
<evidence type="ECO:0000313" key="8">
    <source>
        <dbReference type="EMBL" id="GAV21215.1"/>
    </source>
</evidence>
<reference evidence="8 9" key="1">
    <citation type="journal article" date="2017" name="Arch. Microbiol.">
        <title>Mariprofundus micogutta sp. nov., a novel iron-oxidizing zetaproteobacterium isolated from a deep-sea hydrothermal field at the Bayonnaise knoll of the Izu-Ogasawara arc, and a description of Mariprofundales ord. nov. and Zetaproteobacteria classis nov.</title>
        <authorList>
            <person name="Makita H."/>
            <person name="Tanaka E."/>
            <person name="Mitsunobu S."/>
            <person name="Miyazaki M."/>
            <person name="Nunoura T."/>
            <person name="Uematsu K."/>
            <person name="Takaki Y."/>
            <person name="Nishi S."/>
            <person name="Shimamura S."/>
            <person name="Takai K."/>
        </authorList>
    </citation>
    <scope>NUCLEOTIDE SEQUENCE [LARGE SCALE GENOMIC DNA]</scope>
    <source>
        <strain evidence="8 9">ET2</strain>
    </source>
</reference>
<dbReference type="EMBL" id="BDFD01000023">
    <property type="protein sequence ID" value="GAV21215.1"/>
    <property type="molecule type" value="Genomic_DNA"/>
</dbReference>
<feature type="transmembrane region" description="Helical" evidence="6">
    <location>
        <begin position="248"/>
        <end position="266"/>
    </location>
</feature>
<feature type="transmembrane region" description="Helical" evidence="6">
    <location>
        <begin position="634"/>
        <end position="652"/>
    </location>
</feature>
<feature type="domain" description="SSD" evidence="7">
    <location>
        <begin position="251"/>
        <end position="375"/>
    </location>
</feature>
<feature type="transmembrane region" description="Helical" evidence="6">
    <location>
        <begin position="737"/>
        <end position="761"/>
    </location>
</feature>
<feature type="transmembrane region" description="Helical" evidence="6">
    <location>
        <begin position="407"/>
        <end position="425"/>
    </location>
</feature>
<dbReference type="PROSITE" id="PS50156">
    <property type="entry name" value="SSD"/>
    <property type="match status" value="2"/>
</dbReference>
<keyword evidence="5 6" id="KW-0472">Membrane</keyword>
<dbReference type="PANTHER" id="PTHR33406">
    <property type="entry name" value="MEMBRANE PROTEIN MJ1562-RELATED"/>
    <property type="match status" value="1"/>
</dbReference>
<dbReference type="Pfam" id="PF03176">
    <property type="entry name" value="MMPL"/>
    <property type="match status" value="2"/>
</dbReference>
<comment type="subcellular location">
    <subcellularLocation>
        <location evidence="1">Cell membrane</location>
        <topology evidence="1">Multi-pass membrane protein</topology>
    </subcellularLocation>
</comment>
<feature type="transmembrane region" description="Helical" evidence="6">
    <location>
        <begin position="611"/>
        <end position="629"/>
    </location>
</feature>
<dbReference type="Gene3D" id="1.20.1640.10">
    <property type="entry name" value="Multidrug efflux transporter AcrB transmembrane domain"/>
    <property type="match status" value="2"/>
</dbReference>
<feature type="domain" description="SSD" evidence="7">
    <location>
        <begin position="631"/>
        <end position="761"/>
    </location>
</feature>
<evidence type="ECO:0000256" key="4">
    <source>
        <dbReference type="ARBA" id="ARBA00022989"/>
    </source>
</evidence>
<dbReference type="SUPFAM" id="SSF82866">
    <property type="entry name" value="Multidrug efflux transporter AcrB transmembrane domain"/>
    <property type="match status" value="2"/>
</dbReference>
<proteinExistence type="predicted"/>
<dbReference type="InterPro" id="IPR050545">
    <property type="entry name" value="Mycobact_MmpL"/>
</dbReference>
<keyword evidence="2" id="KW-1003">Cell membrane</keyword>
<feature type="transmembrane region" description="Helical" evidence="6">
    <location>
        <begin position="272"/>
        <end position="295"/>
    </location>
</feature>
<feature type="transmembrane region" description="Helical" evidence="6">
    <location>
        <begin position="321"/>
        <end position="341"/>
    </location>
</feature>
<evidence type="ECO:0000256" key="3">
    <source>
        <dbReference type="ARBA" id="ARBA00022692"/>
    </source>
</evidence>
<dbReference type="GO" id="GO:0005886">
    <property type="term" value="C:plasma membrane"/>
    <property type="evidence" value="ECO:0007669"/>
    <property type="project" value="UniProtKB-SubCell"/>
</dbReference>